<dbReference type="Proteomes" id="UP001232584">
    <property type="component" value="Unassembled WGS sequence"/>
</dbReference>
<name>A0ABU0MY88_9FIRM</name>
<organism evidence="1 2">
    <name type="scientific">Paraclostridium ghonii</name>
    <dbReference type="NCBI Taxonomy" id="29358"/>
    <lineage>
        <taxon>Bacteria</taxon>
        <taxon>Bacillati</taxon>
        <taxon>Bacillota</taxon>
        <taxon>Clostridia</taxon>
        <taxon>Peptostreptococcales</taxon>
        <taxon>Peptostreptococcaceae</taxon>
        <taxon>Paraclostridium</taxon>
    </lineage>
</organism>
<gene>
    <name evidence="1" type="ORF">QOZ92_000975</name>
</gene>
<proteinExistence type="predicted"/>
<keyword evidence="2" id="KW-1185">Reference proteome</keyword>
<dbReference type="EMBL" id="JAUSWG010000003">
    <property type="protein sequence ID" value="MDQ0555862.1"/>
    <property type="molecule type" value="Genomic_DNA"/>
</dbReference>
<comment type="caution">
    <text evidence="1">The sequence shown here is derived from an EMBL/GenBank/DDBJ whole genome shotgun (WGS) entry which is preliminary data.</text>
</comment>
<protein>
    <submittedName>
        <fullName evidence="1">Uncharacterized protein</fullName>
    </submittedName>
</protein>
<sequence>MKHFEKTMHEIRDHYRHSSKPYKFKTPINQSNEPLPDDAIAAQNYFHLENSGFSNHQENYITNSSQNYIETKDYNDFKSKMEKNREEAKKRANAFIDEYTDKMIASGNSHPESQESITSIFSKSLEFFTEEVMIKIADFITELIDKIKKWIHTVIKNIEDTFFNLVKVIENFFDKI</sequence>
<reference evidence="1 2" key="1">
    <citation type="submission" date="2023-07" db="EMBL/GenBank/DDBJ databases">
        <title>Genomic Encyclopedia of Type Strains, Phase IV (KMG-IV): sequencing the most valuable type-strain genomes for metagenomic binning, comparative biology and taxonomic classification.</title>
        <authorList>
            <person name="Goeker M."/>
        </authorList>
    </citation>
    <scope>NUCLEOTIDE SEQUENCE [LARGE SCALE GENOMIC DNA]</scope>
    <source>
        <strain evidence="1 2">DSM 15049</strain>
    </source>
</reference>
<accession>A0ABU0MY88</accession>
<evidence type="ECO:0000313" key="2">
    <source>
        <dbReference type="Proteomes" id="UP001232584"/>
    </source>
</evidence>
<evidence type="ECO:0000313" key="1">
    <source>
        <dbReference type="EMBL" id="MDQ0555862.1"/>
    </source>
</evidence>
<dbReference type="RefSeq" id="WP_307503922.1">
    <property type="nucleotide sequence ID" value="NZ_BAAACE010000001.1"/>
</dbReference>